<proteinExistence type="predicted"/>
<dbReference type="EMBL" id="JAWNGG020000226">
    <property type="protein sequence ID" value="KAK9296100.1"/>
    <property type="molecule type" value="Genomic_DNA"/>
</dbReference>
<evidence type="ECO:0000256" key="1">
    <source>
        <dbReference type="SAM" id="MobiDB-lite"/>
    </source>
</evidence>
<accession>A0AAW0ZEQ4</accession>
<keyword evidence="3" id="KW-1185">Reference proteome</keyword>
<evidence type="ECO:0000313" key="2">
    <source>
        <dbReference type="EMBL" id="KAK9296100.1"/>
    </source>
</evidence>
<sequence>MGQTGSHRRQLTRVNNGSRSERSRRYDSTNSQLEVLPLISGLDNPSNRTASPVVSSLCIPLGSSQRQVDNVLDSFANCHKDSINPFRGRKQLGGMYAAWTAWTGSYKYAKHARSSKEQTSKSNRLRGD</sequence>
<dbReference type="AlphaFoldDB" id="A0AAW0ZEQ4"/>
<gene>
    <name evidence="2" type="ORF">QLX08_009792</name>
</gene>
<comment type="caution">
    <text evidence="2">The sequence shown here is derived from an EMBL/GenBank/DDBJ whole genome shotgun (WGS) entry which is preliminary data.</text>
</comment>
<evidence type="ECO:0000313" key="3">
    <source>
        <dbReference type="Proteomes" id="UP001432146"/>
    </source>
</evidence>
<organism evidence="2 3">
    <name type="scientific">Tetragonisca angustula</name>
    <dbReference type="NCBI Taxonomy" id="166442"/>
    <lineage>
        <taxon>Eukaryota</taxon>
        <taxon>Metazoa</taxon>
        <taxon>Ecdysozoa</taxon>
        <taxon>Arthropoda</taxon>
        <taxon>Hexapoda</taxon>
        <taxon>Insecta</taxon>
        <taxon>Pterygota</taxon>
        <taxon>Neoptera</taxon>
        <taxon>Endopterygota</taxon>
        <taxon>Hymenoptera</taxon>
        <taxon>Apocrita</taxon>
        <taxon>Aculeata</taxon>
        <taxon>Apoidea</taxon>
        <taxon>Anthophila</taxon>
        <taxon>Apidae</taxon>
        <taxon>Tetragonisca</taxon>
    </lineage>
</organism>
<name>A0AAW0ZEQ4_9HYME</name>
<protein>
    <submittedName>
        <fullName evidence="2">Uncharacterized protein</fullName>
    </submittedName>
</protein>
<feature type="compositionally biased region" description="Basic residues" evidence="1">
    <location>
        <begin position="1"/>
        <end position="11"/>
    </location>
</feature>
<dbReference type="Proteomes" id="UP001432146">
    <property type="component" value="Unassembled WGS sequence"/>
</dbReference>
<feature type="region of interest" description="Disordered" evidence="1">
    <location>
        <begin position="1"/>
        <end position="30"/>
    </location>
</feature>
<reference evidence="2 3" key="1">
    <citation type="submission" date="2024-05" db="EMBL/GenBank/DDBJ databases">
        <title>The nuclear and mitochondrial genome assemblies of Tetragonisca angustula (Apidae: Meliponini), a tiny yet remarkable pollinator in the Neotropics.</title>
        <authorList>
            <person name="Ferrari R."/>
            <person name="Ricardo P.C."/>
            <person name="Dias F.C."/>
            <person name="Araujo N.S."/>
            <person name="Soares D.O."/>
            <person name="Zhou Q.-S."/>
            <person name="Zhu C.-D."/>
            <person name="Coutinho L."/>
            <person name="Airas M.C."/>
            <person name="Batista T.M."/>
        </authorList>
    </citation>
    <scope>NUCLEOTIDE SEQUENCE [LARGE SCALE GENOMIC DNA]</scope>
    <source>
        <strain evidence="2">ASF017062</strain>
        <tissue evidence="2">Abdomen</tissue>
    </source>
</reference>